<dbReference type="InParanoid" id="J4UML9"/>
<accession>J4UML9</accession>
<dbReference type="InterPro" id="IPR044746">
    <property type="entry name" value="ABCC_6TM_D1"/>
</dbReference>
<dbReference type="CDD" id="cd18579">
    <property type="entry name" value="ABC_6TM_ABCC_D1"/>
    <property type="match status" value="1"/>
</dbReference>
<dbReference type="Pfam" id="PF00005">
    <property type="entry name" value="ABC_tran"/>
    <property type="match status" value="2"/>
</dbReference>
<evidence type="ECO:0000256" key="8">
    <source>
        <dbReference type="ARBA" id="ARBA00022989"/>
    </source>
</evidence>
<keyword evidence="3" id="KW-0813">Transport</keyword>
<evidence type="ECO:0000259" key="15">
    <source>
        <dbReference type="PROSITE" id="PS50929"/>
    </source>
</evidence>
<feature type="domain" description="ABC transmembrane type-1" evidence="15">
    <location>
        <begin position="256"/>
        <end position="528"/>
    </location>
</feature>
<comment type="similarity">
    <text evidence="2">Belongs to the ABC transporter superfamily. ABCC family. Conjugate transporter (TC 3.A.1.208) subfamily.</text>
</comment>
<dbReference type="Gene3D" id="3.40.50.300">
    <property type="entry name" value="P-loop containing nucleotide triphosphate hydrolases"/>
    <property type="match status" value="2"/>
</dbReference>
<dbReference type="PROSITE" id="PS50893">
    <property type="entry name" value="ABC_TRANSPORTER_2"/>
    <property type="match status" value="2"/>
</dbReference>
<dbReference type="SUPFAM" id="SSF90123">
    <property type="entry name" value="ABC transporter transmembrane region"/>
    <property type="match status" value="2"/>
</dbReference>
<dbReference type="InterPro" id="IPR003439">
    <property type="entry name" value="ABC_transporter-like_ATP-bd"/>
</dbReference>
<dbReference type="Pfam" id="PF08242">
    <property type="entry name" value="Methyltransf_12"/>
    <property type="match status" value="1"/>
</dbReference>
<feature type="transmembrane region" description="Helical" evidence="13">
    <location>
        <begin position="504"/>
        <end position="535"/>
    </location>
</feature>
<evidence type="ECO:0000256" key="1">
    <source>
        <dbReference type="ARBA" id="ARBA00004651"/>
    </source>
</evidence>
<feature type="transmembrane region" description="Helical" evidence="13">
    <location>
        <begin position="53"/>
        <end position="72"/>
    </location>
</feature>
<keyword evidence="18" id="KW-1185">Reference proteome</keyword>
<feature type="transmembrane region" description="Helical" evidence="13">
    <location>
        <begin position="1019"/>
        <end position="1038"/>
    </location>
</feature>
<keyword evidence="4" id="KW-1003">Cell membrane</keyword>
<dbReference type="InterPro" id="IPR003593">
    <property type="entry name" value="AAA+_ATPase"/>
</dbReference>
<keyword evidence="7" id="KW-0067">ATP-binding</keyword>
<sequence>MATTDDSFGPQLPGYFDFTLLFEQSMFSILPCGLFLLAVLCRLAQLRRRRISFGLCKLLCAKLLATLAIWVLPSTVKARASIAAAVLGLVEATAIFALSYFEHTRAPSQAVLLNIYLIVSSILNIAAIRTAFIRVHQPSLAGVLTAALASRLCLLALEECPKAALATLEPQSRETRAGVISRGVFWWLNSFLAFGYNSVLDVNHLGPIAAKFDSQDLRRKLESIWSEDKKLNNWALLKCTFMAYKGQFAAGVVPRLLYSGFTLSQPFLINSVIAYVATPGEKNRNEGASLVGATVLLYTGLTITNSWYRHATYQLLTMYRGGLVSIVFKKTLELEGSSIRNLASITLMSTDVEGIVANGTTIHDIWAAFIELPISLFMLYRQVRIPSLFILIPALLTTICGGIIAPTLGPAKVLWNGAVQERVSDTSNMLSQIKGVKMMGLTNFFLKRLQEKRAHELRLSVKFRWIQVYLHGLATLSSSLTPVIVILSAIFWTRSNQGLSVAEAFTSLSIITIAAAPILHILVSMMQLFGVVGCFTRLQKYLLSEAHKDPRNLKHQSQNVPLSNSQNSTAPQTTASQDIEMDSVSETRLPSVHAIRFSNATFRIGEKKDVLRNISTDICRGTLSMVVGRVGCGKSSFLKAIVGELPLDSGTLDSEYPHAAYCDQTPWVFNATIEENIIGHSACDAQWFQTVLHSCCLDEDIESFVNGAQTLVGSGGISLSGGQKQRVALARSAYMREQFVVLDDVFSGLDNKTAKTVFKRLLGRDGLLRNTGQTIILATNNVNFLSAADSIIMLEGGCIVRNQVPYHAFAPSEWGVLEETIDVAFETAATTTTASNQKSATPLRRAEINTEENTREIETELSRQTGDIDCYKIYLRSLGWSVIIVTAILVTINAVTEKMPDIWLRLWTEKGTNKKKLSYMGGYIAFAVLMSIFGVAVIAHFLLIGIPQSANRLHSLLLRSVMNAPLSFFTSIDNGVTLNRFSQDMTLINQVLPMNFIGTVILFAQAITETAIIASGASYVGVIIPFGLVTVYFVQRYYLRTSRQLRFLDIEFKSPLYTQFAETVAGLLTIRASGWARATIEENYQRLNKSQKPYYTMFCIQRWLQVVLGMFSASMAVLLVLLAVLLPKTTSGGAIGLAFINVISFNFTLSSVIVVWTQLETSLGAIARLKWFNRYTPNENSPEEIEMPAADWPSQGQIELDNVVAAYSEEGEDILRGVTLSIEPGTKVGVCGRSGSGKSSLIAALSRLLELRGSGSIRIDGVDLATVPRQDIRSRILAFPQDAFSLPGTVRHNLDPEEKVEADEVLIQALTKVAIWPFLETRGGLDARLEDLGFSAGQLQLFCLARFALRRESSRGSSGVVLLDEATSSIDSQTDDEVRAALRPDMEGMTVLEVVHRLEILRDYDVVVVMERGQVAETGKPDKLLATPGSKFEALWNSKVELETAEPFIDESGYTRNIDPHDMFTSLRAKGLNHGPMFQNTASILQDGRAKEPRSIVSIGIRDTSTTKDTAASPSVLHPTTLDSVILSSYAAVPSASHFSDDSARVPRSIRKLWVSSRISNTPGHGFKCNVRLPHHDTQIYEANVSVLDQDDDAAQPVLEMEGLLCQSLGLNAASQDEDRSSKELCARVEWVPDVAPSLGLPSSWDALDKRLNVLRGKHSLADSRSADIQTVLRRDVVNLLPYHVKFYAWMQDTVSLAAARRWSPDSDTWITDALSVRGRYISRAAKETVDGELICQLGPHLVSMLRGERAPLELMMEGRLLYKYYANAYRLEPAFEQLKSLLGSVLHINPRARILESGAGTGAATRHALKMLGTDEDGGPQCESWHFTDISSGFFEAARSEFLPWAGILDFDRLDIEQSPEAQGFALESYDLVVACQVLHATKSMNKTMSNVRSLMKPGAKLVLMETTQDQIDLQFIFGLLPGWWLSEEPERHSSPSLSIGMWDRVLLDTGFTGVEVDLRDVDASADSDLYGISNIFSTAAGPAPTLESSNVLIVTTSDKALPRADWLKALRQSVAEVAGVTALPEAVSLESSRASYSTKLCIFVGETDTPILHSVDNSAFEGIKTMARDCKGLLWVTRGGAVECADPNSALAAGLVRVLRTEYAGRRLLTLDMEFSLGSGDNTASDNAAIAHILKSCLSVSDFSVPVDNEFALRGGLIMVPMLYKDVAWNALLEPELSDWSAPQFIPEAPLFQPKRPLRLKVGIPGLLDTLAFGDDDTAKSALATDMVEIEPRAYGLNFRDVMVAMGQLRERVMGLE</sequence>
<feature type="active site" description="Proton donor; for dehydratase activity" evidence="11">
    <location>
        <position position="1523"/>
    </location>
</feature>
<keyword evidence="6" id="KW-0547">Nucleotide-binding</keyword>
<dbReference type="PROSITE" id="PS50929">
    <property type="entry name" value="ABC_TM1F"/>
    <property type="match status" value="2"/>
</dbReference>
<feature type="compositionally biased region" description="Polar residues" evidence="12">
    <location>
        <begin position="555"/>
        <end position="577"/>
    </location>
</feature>
<feature type="transmembrane region" description="Helical" evidence="13">
    <location>
        <begin position="1103"/>
        <end position="1126"/>
    </location>
</feature>
<reference evidence="17 18" key="1">
    <citation type="journal article" date="2012" name="Sci. Rep.">
        <title>Genomic perspectives on the evolution of fungal entomopathogenicity in Beauveria bassiana.</title>
        <authorList>
            <person name="Xiao G."/>
            <person name="Ying S.H."/>
            <person name="Zheng P."/>
            <person name="Wang Z.L."/>
            <person name="Zhang S."/>
            <person name="Xie X.Q."/>
            <person name="Shang Y."/>
            <person name="St Leger R.J."/>
            <person name="Zhao G.P."/>
            <person name="Wang C."/>
            <person name="Feng M.G."/>
        </authorList>
    </citation>
    <scope>NUCLEOTIDE SEQUENCE [LARGE SCALE GENOMIC DNA]</scope>
    <source>
        <strain evidence="17 18">ARSEF 2860</strain>
    </source>
</reference>
<dbReference type="InterPro" id="IPR011527">
    <property type="entry name" value="ABC1_TM_dom"/>
</dbReference>
<evidence type="ECO:0000259" key="14">
    <source>
        <dbReference type="PROSITE" id="PS50893"/>
    </source>
</evidence>
<feature type="domain" description="PKS/mFAS DH" evidence="16">
    <location>
        <begin position="1257"/>
        <end position="1615"/>
    </location>
</feature>
<dbReference type="STRING" id="655819.J4UML9"/>
<dbReference type="InterPro" id="IPR017871">
    <property type="entry name" value="ABC_transporter-like_CS"/>
</dbReference>
<feature type="transmembrane region" description="Helical" evidence="13">
    <location>
        <begin position="873"/>
        <end position="895"/>
    </location>
</feature>
<dbReference type="HOGENOM" id="CLU_230557_0_0_1"/>
<gene>
    <name evidence="17" type="ORF">BBA_04650</name>
</gene>
<dbReference type="FunFam" id="1.20.1560.10:FF:000066">
    <property type="entry name" value="ABC multidrug transporter (Eurofung)"/>
    <property type="match status" value="1"/>
</dbReference>
<proteinExistence type="inferred from homology"/>
<dbReference type="InterPro" id="IPR036640">
    <property type="entry name" value="ABC1_TM_sf"/>
</dbReference>
<dbReference type="FunFam" id="3.40.50.300:FF:002145">
    <property type="entry name" value="ABC transporter (MsbA subfamily)"/>
    <property type="match status" value="1"/>
</dbReference>
<dbReference type="GO" id="GO:0005524">
    <property type="term" value="F:ATP binding"/>
    <property type="evidence" value="ECO:0007669"/>
    <property type="project" value="UniProtKB-KW"/>
</dbReference>
<dbReference type="Pfam" id="PF23114">
    <property type="entry name" value="NAD-bd_HRPKS_sdrA"/>
    <property type="match status" value="1"/>
</dbReference>
<feature type="domain" description="ABC transporter" evidence="14">
    <location>
        <begin position="1198"/>
        <end position="1437"/>
    </location>
</feature>
<feature type="transmembrane region" description="Helical" evidence="13">
    <location>
        <begin position="468"/>
        <end position="492"/>
    </location>
</feature>
<dbReference type="PROSITE" id="PS00211">
    <property type="entry name" value="ABC_TRANSPORTER_1"/>
    <property type="match status" value="2"/>
</dbReference>
<dbReference type="PANTHER" id="PTHR24223">
    <property type="entry name" value="ATP-BINDING CASSETTE SUB-FAMILY C"/>
    <property type="match status" value="1"/>
</dbReference>
<evidence type="ECO:0000256" key="13">
    <source>
        <dbReference type="SAM" id="Phobius"/>
    </source>
</evidence>
<organism evidence="17 18">
    <name type="scientific">Beauveria bassiana (strain ARSEF 2860)</name>
    <name type="common">White muscardine disease fungus</name>
    <name type="synonym">Tritirachium shiotae</name>
    <dbReference type="NCBI Taxonomy" id="655819"/>
    <lineage>
        <taxon>Eukaryota</taxon>
        <taxon>Fungi</taxon>
        <taxon>Dikarya</taxon>
        <taxon>Ascomycota</taxon>
        <taxon>Pezizomycotina</taxon>
        <taxon>Sordariomycetes</taxon>
        <taxon>Hypocreomycetidae</taxon>
        <taxon>Hypocreales</taxon>
        <taxon>Cordycipitaceae</taxon>
        <taxon>Beauveria</taxon>
    </lineage>
</organism>
<feature type="transmembrane region" description="Helical" evidence="13">
    <location>
        <begin position="388"/>
        <end position="409"/>
    </location>
</feature>
<feature type="transmembrane region" description="Helical" evidence="13">
    <location>
        <begin position="992"/>
        <end position="1012"/>
    </location>
</feature>
<dbReference type="GO" id="GO:0005886">
    <property type="term" value="C:plasma membrane"/>
    <property type="evidence" value="ECO:0007669"/>
    <property type="project" value="UniProtKB-SubCell"/>
</dbReference>
<dbReference type="InterPro" id="IPR049551">
    <property type="entry name" value="PKS_DH_C"/>
</dbReference>
<dbReference type="RefSeq" id="XP_008597969.1">
    <property type="nucleotide sequence ID" value="XM_008599747.1"/>
</dbReference>
<dbReference type="GeneID" id="19887662"/>
<dbReference type="InterPro" id="IPR029063">
    <property type="entry name" value="SAM-dependent_MTases_sf"/>
</dbReference>
<feature type="transmembrane region" description="Helical" evidence="13">
    <location>
        <begin position="20"/>
        <end position="41"/>
    </location>
</feature>
<dbReference type="SUPFAM" id="SSF52540">
    <property type="entry name" value="P-loop containing nucleoside triphosphate hydrolases"/>
    <property type="match status" value="2"/>
</dbReference>
<keyword evidence="5 13" id="KW-0812">Transmembrane</keyword>
<evidence type="ECO:0000256" key="4">
    <source>
        <dbReference type="ARBA" id="ARBA00022475"/>
    </source>
</evidence>
<protein>
    <submittedName>
        <fullName evidence="17">Polyketide synthase, putative</fullName>
    </submittedName>
</protein>
<dbReference type="SUPFAM" id="SSF53335">
    <property type="entry name" value="S-adenosyl-L-methionine-dependent methyltransferases"/>
    <property type="match status" value="1"/>
</dbReference>
<feature type="region of interest" description="C-terminal hotdog fold" evidence="11">
    <location>
        <begin position="1454"/>
        <end position="1615"/>
    </location>
</feature>
<keyword evidence="8 13" id="KW-1133">Transmembrane helix</keyword>
<feature type="domain" description="ABC transporter" evidence="14">
    <location>
        <begin position="595"/>
        <end position="821"/>
    </location>
</feature>
<dbReference type="InterPro" id="IPR044726">
    <property type="entry name" value="ABCC_6TM_D2"/>
</dbReference>
<keyword evidence="9 13" id="KW-0472">Membrane</keyword>
<dbReference type="SMART" id="SM00382">
    <property type="entry name" value="AAA"/>
    <property type="match status" value="2"/>
</dbReference>
<feature type="transmembrane region" description="Helical" evidence="13">
    <location>
        <begin position="78"/>
        <end position="101"/>
    </location>
</feature>
<dbReference type="Gene3D" id="1.20.1560.10">
    <property type="entry name" value="ABC transporter type 1, transmembrane domain"/>
    <property type="match status" value="2"/>
</dbReference>
<evidence type="ECO:0000259" key="16">
    <source>
        <dbReference type="PROSITE" id="PS52019"/>
    </source>
</evidence>
<dbReference type="PANTHER" id="PTHR24223:SF399">
    <property type="entry name" value="ABC TRANSPORTER ATNG"/>
    <property type="match status" value="1"/>
</dbReference>
<dbReference type="PROSITE" id="PS52019">
    <property type="entry name" value="PKS_MFAS_DH"/>
    <property type="match status" value="1"/>
</dbReference>
<dbReference type="InterPro" id="IPR056501">
    <property type="entry name" value="NAD-bd_HRPKS_sdrA"/>
</dbReference>
<evidence type="ECO:0000256" key="3">
    <source>
        <dbReference type="ARBA" id="ARBA00022448"/>
    </source>
</evidence>
<name>J4UML9_BEAB2</name>
<dbReference type="InterPro" id="IPR049900">
    <property type="entry name" value="PKS_mFAS_DH"/>
</dbReference>
<dbReference type="Gene3D" id="3.40.50.150">
    <property type="entry name" value="Vaccinia Virus protein VP39"/>
    <property type="match status" value="1"/>
</dbReference>
<dbReference type="OrthoDB" id="6500128at2759"/>
<feature type="domain" description="ABC transmembrane type-1" evidence="15">
    <location>
        <begin position="884"/>
        <end position="1161"/>
    </location>
</feature>
<dbReference type="InterPro" id="IPR050173">
    <property type="entry name" value="ABC_transporter_C-like"/>
</dbReference>
<dbReference type="Gene3D" id="3.40.50.720">
    <property type="entry name" value="NAD(P)-binding Rossmann-like Domain"/>
    <property type="match status" value="1"/>
</dbReference>
<dbReference type="CDD" id="cd02440">
    <property type="entry name" value="AdoMet_MTases"/>
    <property type="match status" value="1"/>
</dbReference>
<dbReference type="GO" id="GO:0140359">
    <property type="term" value="F:ABC-type transporter activity"/>
    <property type="evidence" value="ECO:0007669"/>
    <property type="project" value="InterPro"/>
</dbReference>
<feature type="region of interest" description="Disordered" evidence="12">
    <location>
        <begin position="552"/>
        <end position="578"/>
    </location>
</feature>
<feature type="transmembrane region" description="Helical" evidence="13">
    <location>
        <begin position="923"/>
        <end position="944"/>
    </location>
</feature>
<feature type="active site" description="Proton acceptor; for dehydratase activity" evidence="11">
    <location>
        <position position="1292"/>
    </location>
</feature>
<dbReference type="Gene3D" id="3.90.180.10">
    <property type="entry name" value="Medium-chain alcohol dehydrogenases, catalytic domain"/>
    <property type="match status" value="1"/>
</dbReference>
<evidence type="ECO:0000256" key="2">
    <source>
        <dbReference type="ARBA" id="ARBA00009726"/>
    </source>
</evidence>
<dbReference type="Pfam" id="PF14765">
    <property type="entry name" value="PS-DH"/>
    <property type="match status" value="1"/>
</dbReference>
<evidence type="ECO:0000256" key="7">
    <source>
        <dbReference type="ARBA" id="ARBA00022840"/>
    </source>
</evidence>
<dbReference type="GO" id="GO:0016887">
    <property type="term" value="F:ATP hydrolysis activity"/>
    <property type="evidence" value="ECO:0007669"/>
    <property type="project" value="InterPro"/>
</dbReference>
<dbReference type="EMBL" id="JH725160">
    <property type="protein sequence ID" value="EJP66157.1"/>
    <property type="molecule type" value="Genomic_DNA"/>
</dbReference>
<evidence type="ECO:0000313" key="17">
    <source>
        <dbReference type="EMBL" id="EJP66157.1"/>
    </source>
</evidence>
<dbReference type="Pfam" id="PF00664">
    <property type="entry name" value="ABC_membrane"/>
    <property type="match status" value="2"/>
</dbReference>
<evidence type="ECO:0000256" key="6">
    <source>
        <dbReference type="ARBA" id="ARBA00022741"/>
    </source>
</evidence>
<evidence type="ECO:0000256" key="5">
    <source>
        <dbReference type="ARBA" id="ARBA00022692"/>
    </source>
</evidence>
<dbReference type="InterPro" id="IPR013217">
    <property type="entry name" value="Methyltransf_12"/>
</dbReference>
<evidence type="ECO:0000313" key="18">
    <source>
        <dbReference type="Proteomes" id="UP000002762"/>
    </source>
</evidence>
<feature type="region of interest" description="N-terminal hotdog fold" evidence="11">
    <location>
        <begin position="1257"/>
        <end position="1422"/>
    </location>
</feature>
<dbReference type="Gene3D" id="3.10.129.120">
    <property type="match status" value="1"/>
</dbReference>
<evidence type="ECO:0000256" key="9">
    <source>
        <dbReference type="ARBA" id="ARBA00023136"/>
    </source>
</evidence>
<keyword evidence="10" id="KW-0325">Glycoprotein</keyword>
<feature type="transmembrane region" description="Helical" evidence="13">
    <location>
        <begin position="113"/>
        <end position="133"/>
    </location>
</feature>
<dbReference type="CDD" id="cd18580">
    <property type="entry name" value="ABC_6TM_ABCC_D2"/>
    <property type="match status" value="1"/>
</dbReference>
<comment type="subcellular location">
    <subcellularLocation>
        <location evidence="1">Cell membrane</location>
        <topology evidence="1">Multi-pass membrane protein</topology>
    </subcellularLocation>
</comment>
<dbReference type="Proteomes" id="UP000002762">
    <property type="component" value="Unassembled WGS sequence"/>
</dbReference>
<evidence type="ECO:0000256" key="11">
    <source>
        <dbReference type="PROSITE-ProRule" id="PRU01363"/>
    </source>
</evidence>
<dbReference type="InterPro" id="IPR027417">
    <property type="entry name" value="P-loop_NTPase"/>
</dbReference>
<evidence type="ECO:0000256" key="12">
    <source>
        <dbReference type="SAM" id="MobiDB-lite"/>
    </source>
</evidence>
<evidence type="ECO:0000256" key="10">
    <source>
        <dbReference type="ARBA" id="ARBA00023180"/>
    </source>
</evidence>